<protein>
    <submittedName>
        <fullName evidence="1">Uncharacterized protein</fullName>
    </submittedName>
</protein>
<organism evidence="1 2">
    <name type="scientific">Dialister micraerophilus UPII 345-E</name>
    <dbReference type="NCBI Taxonomy" id="910314"/>
    <lineage>
        <taxon>Bacteria</taxon>
        <taxon>Bacillati</taxon>
        <taxon>Bacillota</taxon>
        <taxon>Negativicutes</taxon>
        <taxon>Veillonellales</taxon>
        <taxon>Veillonellaceae</taxon>
        <taxon>Dialister</taxon>
    </lineage>
</organism>
<accession>E4L8A5</accession>
<dbReference type="RefSeq" id="WP_007554343.1">
    <property type="nucleotide sequence ID" value="NZ_AENT01000012.1"/>
</dbReference>
<comment type="caution">
    <text evidence="1">The sequence shown here is derived from an EMBL/GenBank/DDBJ whole genome shotgun (WGS) entry which is preliminary data.</text>
</comment>
<proteinExistence type="predicted"/>
<dbReference type="EMBL" id="AENT01000012">
    <property type="protein sequence ID" value="EFR42938.1"/>
    <property type="molecule type" value="Genomic_DNA"/>
</dbReference>
<dbReference type="AlphaFoldDB" id="E4L8A5"/>
<gene>
    <name evidence="1" type="ORF">HMPREF9220_1088</name>
</gene>
<name>E4L8A5_9FIRM</name>
<evidence type="ECO:0000313" key="2">
    <source>
        <dbReference type="Proteomes" id="UP000004594"/>
    </source>
</evidence>
<reference evidence="1 2" key="1">
    <citation type="submission" date="2010-11" db="EMBL/GenBank/DDBJ databases">
        <authorList>
            <person name="Durkin A.S."/>
            <person name="Madupu R."/>
            <person name="Torralba M."/>
            <person name="Gillis M."/>
            <person name="Methe B."/>
            <person name="Sutton G."/>
            <person name="Nelson K.E."/>
        </authorList>
    </citation>
    <scope>NUCLEOTIDE SEQUENCE [LARGE SCALE GENOMIC DNA]</scope>
    <source>
        <strain evidence="1 2">UPII 345-E</strain>
    </source>
</reference>
<dbReference type="OrthoDB" id="1625634at2"/>
<evidence type="ECO:0000313" key="1">
    <source>
        <dbReference type="EMBL" id="EFR42938.1"/>
    </source>
</evidence>
<sequence length="135" mass="15003">MKKTVVFKIGKEKHELLFTIKSIAKMEKAYGQSITRFLQGIFGAIVVVDENGKTKVDTSYQDKIGDVDFIKCGLECGLVGKTDNFDAYDFMDKYCENGGILIELFNYIVEALLDTGLFIKGVASAPEPTQKTKSK</sequence>
<dbReference type="Proteomes" id="UP000004594">
    <property type="component" value="Unassembled WGS sequence"/>
</dbReference>